<protein>
    <submittedName>
        <fullName evidence="1">Uncharacterized protein LOC101308618</fullName>
    </submittedName>
</protein>
<dbReference type="EMBL" id="GGEC01073902">
    <property type="protein sequence ID" value="MBX54386.1"/>
    <property type="molecule type" value="Transcribed_RNA"/>
</dbReference>
<evidence type="ECO:0000313" key="1">
    <source>
        <dbReference type="EMBL" id="MBX54386.1"/>
    </source>
</evidence>
<reference evidence="1" key="1">
    <citation type="submission" date="2018-02" db="EMBL/GenBank/DDBJ databases">
        <title>Rhizophora mucronata_Transcriptome.</title>
        <authorList>
            <person name="Meera S.P."/>
            <person name="Sreeshan A."/>
            <person name="Augustine A."/>
        </authorList>
    </citation>
    <scope>NUCLEOTIDE SEQUENCE</scope>
    <source>
        <tissue evidence="1">Leaf</tissue>
    </source>
</reference>
<name>A0A2P2PI26_RHIMU</name>
<accession>A0A2P2PI26</accession>
<dbReference type="AlphaFoldDB" id="A0A2P2PI26"/>
<organism evidence="1">
    <name type="scientific">Rhizophora mucronata</name>
    <name type="common">Asiatic mangrove</name>
    <dbReference type="NCBI Taxonomy" id="61149"/>
    <lineage>
        <taxon>Eukaryota</taxon>
        <taxon>Viridiplantae</taxon>
        <taxon>Streptophyta</taxon>
        <taxon>Embryophyta</taxon>
        <taxon>Tracheophyta</taxon>
        <taxon>Spermatophyta</taxon>
        <taxon>Magnoliopsida</taxon>
        <taxon>eudicotyledons</taxon>
        <taxon>Gunneridae</taxon>
        <taxon>Pentapetalae</taxon>
        <taxon>rosids</taxon>
        <taxon>fabids</taxon>
        <taxon>Malpighiales</taxon>
        <taxon>Rhizophoraceae</taxon>
        <taxon>Rhizophora</taxon>
    </lineage>
</organism>
<proteinExistence type="predicted"/>
<sequence>MHMLFHLRFCPMSYARPILFKMWRRVEIQSIIYQIVQIKIRDWMGMFQVLNQPKQHLGLWDWIGWGLMIFRVGEEN</sequence>